<proteinExistence type="inferred from homology"/>
<dbReference type="Gene3D" id="1.10.150.750">
    <property type="match status" value="2"/>
</dbReference>
<keyword evidence="3" id="KW-0479">Metal-binding</keyword>
<evidence type="ECO:0000256" key="1">
    <source>
        <dbReference type="ARBA" id="ARBA00009275"/>
    </source>
</evidence>
<dbReference type="InterPro" id="IPR036412">
    <property type="entry name" value="HAD-like_sf"/>
</dbReference>
<protein>
    <recommendedName>
        <fullName evidence="7">Amidohydrolase-related domain-containing protein</fullName>
    </recommendedName>
</protein>
<dbReference type="SUPFAM" id="SSF56784">
    <property type="entry name" value="HAD-like"/>
    <property type="match status" value="1"/>
</dbReference>
<gene>
    <name evidence="5" type="ORF">MPDQ_001923</name>
</gene>
<keyword evidence="6" id="KW-1185">Reference proteome</keyword>
<dbReference type="InterPro" id="IPR032466">
    <property type="entry name" value="Metal_Hydrolase"/>
</dbReference>
<name>A0A507QQN1_MONPU</name>
<comment type="caution">
    <text evidence="5">The sequence shown here is derived from an EMBL/GenBank/DDBJ whole genome shotgun (WGS) entry which is preliminary data.</text>
</comment>
<organism evidence="5 6">
    <name type="scientific">Monascus purpureus</name>
    <name type="common">Red mold</name>
    <name type="synonym">Monascus anka</name>
    <dbReference type="NCBI Taxonomy" id="5098"/>
    <lineage>
        <taxon>Eukaryota</taxon>
        <taxon>Fungi</taxon>
        <taxon>Dikarya</taxon>
        <taxon>Ascomycota</taxon>
        <taxon>Pezizomycotina</taxon>
        <taxon>Eurotiomycetes</taxon>
        <taxon>Eurotiomycetidae</taxon>
        <taxon>Eurotiales</taxon>
        <taxon>Aspergillaceae</taxon>
        <taxon>Monascus</taxon>
    </lineage>
</organism>
<dbReference type="EMBL" id="VIFY01000156">
    <property type="protein sequence ID" value="TQB69384.1"/>
    <property type="molecule type" value="Genomic_DNA"/>
</dbReference>
<dbReference type="GO" id="GO:0046872">
    <property type="term" value="F:metal ion binding"/>
    <property type="evidence" value="ECO:0007669"/>
    <property type="project" value="UniProtKB-KW"/>
</dbReference>
<evidence type="ECO:0000256" key="3">
    <source>
        <dbReference type="ARBA" id="ARBA00022723"/>
    </source>
</evidence>
<dbReference type="InterPro" id="IPR023214">
    <property type="entry name" value="HAD_sf"/>
</dbReference>
<dbReference type="Pfam" id="PF01026">
    <property type="entry name" value="TatD_DNase"/>
    <property type="match status" value="1"/>
</dbReference>
<evidence type="ECO:0000313" key="5">
    <source>
        <dbReference type="EMBL" id="TQB69384.1"/>
    </source>
</evidence>
<sequence>MMSQPQLGQIKAGFFADLLVVKSNPLEDITVFERSETEILLIIKGGRPSLLLSFDVYGTLVDGETGIVEALQPFTREQLLTIYHELERDQQQKTPDMPYTQQEESLQFGTSIAHWPAFPDTVDALKRLSEHYRLVVLSNVDRESFAKTDAGSLQGFPFDLVITAQDVGSYKPDLRNFEYMLHAVRLAFDGISADQVLQTAQCQFHDHHPARKMEIRRTREPQDRQRTPRHLHHDIRGAPVPCRGDIRKGRLPFGEIGLDYDYLDRADKETQQRAFHDQLYLSVEIQLPLFLHVRNACADFISIIKPYLPQLPRGGLVHSFAGSKEEMLQLVDLVLEISVNGVCFHTDERLEMVRHIPLDRLHLETDAP</sequence>
<dbReference type="Gene3D" id="2.30.40.10">
    <property type="entry name" value="Urease, subunit C, domain 1"/>
    <property type="match status" value="1"/>
</dbReference>
<dbReference type="PANTHER" id="PTHR10060">
    <property type="entry name" value="TATD FAMILY DEOXYRIBONUCLEASE"/>
    <property type="match status" value="1"/>
</dbReference>
<keyword evidence="2" id="KW-0540">Nuclease</keyword>
<reference evidence="5 6" key="1">
    <citation type="submission" date="2019-06" db="EMBL/GenBank/DDBJ databases">
        <title>Wine fermentation using esterase from Monascus purpureus.</title>
        <authorList>
            <person name="Geng C."/>
            <person name="Zhang Y."/>
        </authorList>
    </citation>
    <scope>NUCLEOTIDE SEQUENCE [LARGE SCALE GENOMIC DNA]</scope>
    <source>
        <strain evidence="5">HQ1</strain>
    </source>
</reference>
<dbReference type="Proteomes" id="UP000319663">
    <property type="component" value="Unassembled WGS sequence"/>
</dbReference>
<evidence type="ECO:0000256" key="4">
    <source>
        <dbReference type="ARBA" id="ARBA00022801"/>
    </source>
</evidence>
<evidence type="ECO:0008006" key="7">
    <source>
        <dbReference type="Google" id="ProtNLM"/>
    </source>
</evidence>
<dbReference type="InterPro" id="IPR011059">
    <property type="entry name" value="Metal-dep_hydrolase_composite"/>
</dbReference>
<evidence type="ECO:0000256" key="2">
    <source>
        <dbReference type="ARBA" id="ARBA00022722"/>
    </source>
</evidence>
<evidence type="ECO:0000313" key="6">
    <source>
        <dbReference type="Proteomes" id="UP000319663"/>
    </source>
</evidence>
<dbReference type="SUPFAM" id="SSF51556">
    <property type="entry name" value="Metallo-dependent hydrolases"/>
    <property type="match status" value="1"/>
</dbReference>
<dbReference type="GO" id="GO:0008296">
    <property type="term" value="F:3'-5'-DNA exonuclease activity"/>
    <property type="evidence" value="ECO:0007669"/>
    <property type="project" value="TreeGrafter"/>
</dbReference>
<dbReference type="GO" id="GO:0016810">
    <property type="term" value="F:hydrolase activity, acting on carbon-nitrogen (but not peptide) bonds"/>
    <property type="evidence" value="ECO:0007669"/>
    <property type="project" value="InterPro"/>
</dbReference>
<keyword evidence="4" id="KW-0378">Hydrolase</keyword>
<dbReference type="AlphaFoldDB" id="A0A507QQN1"/>
<accession>A0A507QQN1</accession>
<dbReference type="SUPFAM" id="SSF51338">
    <property type="entry name" value="Composite domain of metallo-dependent hydrolases"/>
    <property type="match status" value="1"/>
</dbReference>
<dbReference type="Gene3D" id="3.20.20.140">
    <property type="entry name" value="Metal-dependent hydrolases"/>
    <property type="match status" value="1"/>
</dbReference>
<dbReference type="InterPro" id="IPR050891">
    <property type="entry name" value="TatD-type_Hydrolase"/>
</dbReference>
<dbReference type="Gene3D" id="3.40.50.1000">
    <property type="entry name" value="HAD superfamily/HAD-like"/>
    <property type="match status" value="2"/>
</dbReference>
<dbReference type="GO" id="GO:0005829">
    <property type="term" value="C:cytosol"/>
    <property type="evidence" value="ECO:0007669"/>
    <property type="project" value="TreeGrafter"/>
</dbReference>
<comment type="similarity">
    <text evidence="1">Belongs to the metallo-dependent hydrolases superfamily. TatD-type hydrolase family.</text>
</comment>
<dbReference type="PANTHER" id="PTHR10060:SF15">
    <property type="entry name" value="DEOXYRIBONUCLEASE TATDN1"/>
    <property type="match status" value="1"/>
</dbReference>
<dbReference type="InterPro" id="IPR001130">
    <property type="entry name" value="TatD-like"/>
</dbReference>